<dbReference type="EMBL" id="LECT01000053">
    <property type="protein sequence ID" value="KLU01573.1"/>
    <property type="molecule type" value="Genomic_DNA"/>
</dbReference>
<feature type="domain" description="FAD dependent oxidoreductase" evidence="3">
    <location>
        <begin position="9"/>
        <end position="206"/>
    </location>
</feature>
<evidence type="ECO:0000313" key="5">
    <source>
        <dbReference type="Proteomes" id="UP000036367"/>
    </source>
</evidence>
<keyword evidence="1" id="KW-0560">Oxidoreductase</keyword>
<keyword evidence="5" id="KW-1185">Reference proteome</keyword>
<dbReference type="AlphaFoldDB" id="A0A0J1B4N3"/>
<proteinExistence type="predicted"/>
<dbReference type="OrthoDB" id="103324at2"/>
<organism evidence="4 5">
    <name type="scientific">Rhodopirellula islandica</name>
    <dbReference type="NCBI Taxonomy" id="595434"/>
    <lineage>
        <taxon>Bacteria</taxon>
        <taxon>Pseudomonadati</taxon>
        <taxon>Planctomycetota</taxon>
        <taxon>Planctomycetia</taxon>
        <taxon>Pirellulales</taxon>
        <taxon>Pirellulaceae</taxon>
        <taxon>Rhodopirellula</taxon>
    </lineage>
</organism>
<dbReference type="GO" id="GO:0004497">
    <property type="term" value="F:monooxygenase activity"/>
    <property type="evidence" value="ECO:0007669"/>
    <property type="project" value="UniProtKB-KW"/>
</dbReference>
<dbReference type="Pfam" id="PF04820">
    <property type="entry name" value="Trp_halogenase"/>
    <property type="match status" value="1"/>
</dbReference>
<dbReference type="PRINTS" id="PR00420">
    <property type="entry name" value="RNGMNOXGNASE"/>
</dbReference>
<name>A0A0J1B4N3_RHOIS</name>
<evidence type="ECO:0000256" key="1">
    <source>
        <dbReference type="ARBA" id="ARBA00023002"/>
    </source>
</evidence>
<dbReference type="InterPro" id="IPR006076">
    <property type="entry name" value="FAD-dep_OxRdtase"/>
</dbReference>
<gene>
    <name evidence="4" type="ORF">RISK_006420</name>
</gene>
<reference evidence="4" key="1">
    <citation type="submission" date="2015-05" db="EMBL/GenBank/DDBJ databases">
        <title>Permanent draft genome of Rhodopirellula islandicus K833.</title>
        <authorList>
            <person name="Kizina J."/>
            <person name="Richter M."/>
            <person name="Glockner F.O."/>
            <person name="Harder J."/>
        </authorList>
    </citation>
    <scope>NUCLEOTIDE SEQUENCE [LARGE SCALE GENOMIC DNA]</scope>
    <source>
        <strain evidence="4">K833</strain>
    </source>
</reference>
<dbReference type="SUPFAM" id="SSF51905">
    <property type="entry name" value="FAD/NAD(P)-binding domain"/>
    <property type="match status" value="1"/>
</dbReference>
<dbReference type="RefSeq" id="WP_047817271.1">
    <property type="nucleotide sequence ID" value="NZ_LECT01000053.1"/>
</dbReference>
<keyword evidence="2" id="KW-0503">Monooxygenase</keyword>
<dbReference type="Proteomes" id="UP000036367">
    <property type="component" value="Unassembled WGS sequence"/>
</dbReference>
<dbReference type="PANTHER" id="PTHR43747">
    <property type="entry name" value="FAD-BINDING PROTEIN"/>
    <property type="match status" value="1"/>
</dbReference>
<evidence type="ECO:0000259" key="3">
    <source>
        <dbReference type="Pfam" id="PF01266"/>
    </source>
</evidence>
<dbReference type="STRING" id="595434.RISK_006420"/>
<accession>A0A0J1B4N3</accession>
<dbReference type="PANTHER" id="PTHR43747:SF5">
    <property type="entry name" value="FAD-BINDING DOMAIN-CONTAINING PROTEIN"/>
    <property type="match status" value="1"/>
</dbReference>
<dbReference type="Pfam" id="PF01266">
    <property type="entry name" value="DAO"/>
    <property type="match status" value="1"/>
</dbReference>
<evidence type="ECO:0000256" key="2">
    <source>
        <dbReference type="ARBA" id="ARBA00023033"/>
    </source>
</evidence>
<dbReference type="InterPro" id="IPR036188">
    <property type="entry name" value="FAD/NAD-bd_sf"/>
</dbReference>
<comment type="caution">
    <text evidence="4">The sequence shown here is derived from an EMBL/GenBank/DDBJ whole genome shotgun (WGS) entry which is preliminary data.</text>
</comment>
<evidence type="ECO:0000313" key="4">
    <source>
        <dbReference type="EMBL" id="KLU01573.1"/>
    </source>
</evidence>
<protein>
    <submittedName>
        <fullName evidence="4">Halogenase</fullName>
    </submittedName>
</protein>
<dbReference type="Gene3D" id="3.50.50.60">
    <property type="entry name" value="FAD/NAD(P)-binding domain"/>
    <property type="match status" value="1"/>
</dbReference>
<dbReference type="InterPro" id="IPR006905">
    <property type="entry name" value="Flavin_halogenase"/>
</dbReference>
<dbReference type="InterPro" id="IPR050816">
    <property type="entry name" value="Flavin-dep_Halogenase_NPB"/>
</dbReference>
<dbReference type="PATRIC" id="fig|595434.4.peg.6103"/>
<sequence>MSDSPANYDVAILGGGFSGGLLAWVLASRGVRVLLIERERFGRFAIGESSTPMADLVLRQLADQYGMPELRALSTYPTWKDAFPNLRCGKKRGFSYYHHGDASSPSDAGREFHDRNETLENDCGNSLLVTASPSDTWSDTQWLRSDLDSFFIERAVRAGADCRERTEVVDATLGEPIQLTLCDRSGDRTSGKTQSLSAQWLVNASGRFGVLPDSLSQSIGVRRVDERLQTSTRSVFAHFRGVGSWTEELRRTSQLREDEPFDPDDAAQHHLTTEGWMWMLRMDHGVTSVGWTQPTGASSGEVVSGTRDSTSWRRYPSLQTLMRGATFCEATPHWISVDRVQRMQLPVRNRNYVTMPTAVATIDPLHSTGIAHGLIGVARLADALLSESSRRRELLDRYATTVEREVLQIDALVSMCYQSLSTMSRFEAVSMLYFASAIASEEFLASGGNVHSTLWLCDDEPFCQLIAATQCQLANDVLDAELWRWLQPRLQPFQNAGLLDPRVRGRYRYTGEAKR</sequence>